<dbReference type="EMBL" id="CP144690">
    <property type="protein sequence ID" value="WVY90706.1"/>
    <property type="molecule type" value="Genomic_DNA"/>
</dbReference>
<gene>
    <name evidence="1" type="ORF">V8G54_036220</name>
</gene>
<keyword evidence="2" id="KW-1185">Reference proteome</keyword>
<name>A0AAQ3MGC4_VIGMU</name>
<proteinExistence type="predicted"/>
<dbReference type="PANTHER" id="PTHR33018:SF34">
    <property type="entry name" value="OS02G0472350 PROTEIN"/>
    <property type="match status" value="1"/>
</dbReference>
<evidence type="ECO:0000313" key="1">
    <source>
        <dbReference type="EMBL" id="WVY90706.1"/>
    </source>
</evidence>
<evidence type="ECO:0000313" key="2">
    <source>
        <dbReference type="Proteomes" id="UP001374535"/>
    </source>
</evidence>
<reference evidence="1 2" key="1">
    <citation type="journal article" date="2023" name="Life. Sci Alliance">
        <title>Evolutionary insights into 3D genome organization and epigenetic landscape of Vigna mungo.</title>
        <authorList>
            <person name="Junaid A."/>
            <person name="Singh B."/>
            <person name="Bhatia S."/>
        </authorList>
    </citation>
    <scope>NUCLEOTIDE SEQUENCE [LARGE SCALE GENOMIC DNA]</scope>
    <source>
        <strain evidence="1">Urdbean</strain>
    </source>
</reference>
<organism evidence="1 2">
    <name type="scientific">Vigna mungo</name>
    <name type="common">Black gram</name>
    <name type="synonym">Phaseolus mungo</name>
    <dbReference type="NCBI Taxonomy" id="3915"/>
    <lineage>
        <taxon>Eukaryota</taxon>
        <taxon>Viridiplantae</taxon>
        <taxon>Streptophyta</taxon>
        <taxon>Embryophyta</taxon>
        <taxon>Tracheophyta</taxon>
        <taxon>Spermatophyta</taxon>
        <taxon>Magnoliopsida</taxon>
        <taxon>eudicotyledons</taxon>
        <taxon>Gunneridae</taxon>
        <taxon>Pentapetalae</taxon>
        <taxon>rosids</taxon>
        <taxon>fabids</taxon>
        <taxon>Fabales</taxon>
        <taxon>Fabaceae</taxon>
        <taxon>Papilionoideae</taxon>
        <taxon>50 kb inversion clade</taxon>
        <taxon>NPAAA clade</taxon>
        <taxon>indigoferoid/millettioid clade</taxon>
        <taxon>Phaseoleae</taxon>
        <taxon>Vigna</taxon>
    </lineage>
</organism>
<sequence>MTGMHGVTSLRFNDKPLPVEFDPKTFVAIGEHVTKFKSYLGNLAKFDVPILATRWGDVSEVEKNLLWQDILENWVIPDDERIRKKILSQIATRWRDFKTTMTRKFVFGSKQNKTPCTKYKISDEAWVQFKESRLTQEWQVCFIIFCSSHTR</sequence>
<accession>A0AAQ3MGC4</accession>
<dbReference type="PANTHER" id="PTHR33018">
    <property type="entry name" value="OS10G0338966 PROTEIN-RELATED"/>
    <property type="match status" value="1"/>
</dbReference>
<dbReference type="Proteomes" id="UP001374535">
    <property type="component" value="Chromosome 11"/>
</dbReference>
<dbReference type="AlphaFoldDB" id="A0AAQ3MGC4"/>
<protein>
    <submittedName>
        <fullName evidence="1">Uncharacterized protein</fullName>
    </submittedName>
</protein>